<feature type="transmembrane region" description="Helical" evidence="1">
    <location>
        <begin position="23"/>
        <end position="42"/>
    </location>
</feature>
<keyword evidence="1" id="KW-0812">Transmembrane</keyword>
<organism evidence="2 3">
    <name type="scientific">Spirosoma telluris</name>
    <dbReference type="NCBI Taxonomy" id="2183553"/>
    <lineage>
        <taxon>Bacteria</taxon>
        <taxon>Pseudomonadati</taxon>
        <taxon>Bacteroidota</taxon>
        <taxon>Cytophagia</taxon>
        <taxon>Cytophagales</taxon>
        <taxon>Cytophagaceae</taxon>
        <taxon>Spirosoma</taxon>
    </lineage>
</organism>
<protein>
    <submittedName>
        <fullName evidence="2">Uncharacterized protein</fullName>
    </submittedName>
</protein>
<evidence type="ECO:0000313" key="2">
    <source>
        <dbReference type="EMBL" id="RAI73218.1"/>
    </source>
</evidence>
<dbReference type="RefSeq" id="WP_111340100.1">
    <property type="nucleotide sequence ID" value="NZ_QLII01000001.1"/>
</dbReference>
<dbReference type="AlphaFoldDB" id="A0A327NKY8"/>
<gene>
    <name evidence="2" type="ORF">HMF3257_00145</name>
</gene>
<dbReference type="Proteomes" id="UP000249016">
    <property type="component" value="Unassembled WGS sequence"/>
</dbReference>
<keyword evidence="3" id="KW-1185">Reference proteome</keyword>
<dbReference type="EMBL" id="QLII01000001">
    <property type="protein sequence ID" value="RAI73218.1"/>
    <property type="molecule type" value="Genomic_DNA"/>
</dbReference>
<evidence type="ECO:0000256" key="1">
    <source>
        <dbReference type="SAM" id="Phobius"/>
    </source>
</evidence>
<feature type="transmembrane region" description="Helical" evidence="1">
    <location>
        <begin position="230"/>
        <end position="252"/>
    </location>
</feature>
<sequence>MSTLFELFNLLARGVYLLGQKRSAFSITLLAAFFLAILSWYLCNNYVKLWNRRFRLTTTHQVLTLIASTLTFFFVLAFSGLSYMKDVSSAIVSLWEEYEIKEDDKWSNATFKEAFYKIKDLNIENFANIPAPGNQRSFVPVSKKLSQETAAKVYALAACEHFDQAHPFLGKIIWSNPTQSAENISQDVMNFFADNSGSMYSSAKAISIAAETIKIQLNQQTPRTVTLSRIGLIVLYLLVIALPLGFIGYAAYKDIRIQK</sequence>
<comment type="caution">
    <text evidence="2">The sequence shown here is derived from an EMBL/GenBank/DDBJ whole genome shotgun (WGS) entry which is preliminary data.</text>
</comment>
<keyword evidence="1" id="KW-0472">Membrane</keyword>
<accession>A0A327NKY8</accession>
<dbReference type="OrthoDB" id="188925at2"/>
<keyword evidence="1" id="KW-1133">Transmembrane helix</keyword>
<name>A0A327NKY8_9BACT</name>
<proteinExistence type="predicted"/>
<reference evidence="2 3" key="1">
    <citation type="submission" date="2018-06" db="EMBL/GenBank/DDBJ databases">
        <title>Spirosoma sp. HMF3257 Genome sequencing and assembly.</title>
        <authorList>
            <person name="Kang H."/>
            <person name="Cha I."/>
            <person name="Kim H."/>
            <person name="Kang J."/>
            <person name="Joh K."/>
        </authorList>
    </citation>
    <scope>NUCLEOTIDE SEQUENCE [LARGE SCALE GENOMIC DNA]</scope>
    <source>
        <strain evidence="2 3">HMF3257</strain>
    </source>
</reference>
<evidence type="ECO:0000313" key="3">
    <source>
        <dbReference type="Proteomes" id="UP000249016"/>
    </source>
</evidence>
<feature type="transmembrane region" description="Helical" evidence="1">
    <location>
        <begin position="62"/>
        <end position="84"/>
    </location>
</feature>